<evidence type="ECO:0008006" key="3">
    <source>
        <dbReference type="Google" id="ProtNLM"/>
    </source>
</evidence>
<comment type="caution">
    <text evidence="1">The sequence shown here is derived from an EMBL/GenBank/DDBJ whole genome shotgun (WGS) entry which is preliminary data.</text>
</comment>
<keyword evidence="2" id="KW-1185">Reference proteome</keyword>
<evidence type="ECO:0000313" key="2">
    <source>
        <dbReference type="Proteomes" id="UP001200430"/>
    </source>
</evidence>
<dbReference type="NCBIfam" id="NF041619">
    <property type="entry name" value="T2SS_N_SYNERG"/>
    <property type="match status" value="1"/>
</dbReference>
<dbReference type="InterPro" id="IPR048117">
    <property type="entry name" value="T2SS_GspN_synerg"/>
</dbReference>
<organism evidence="1 2">
    <name type="scientific">Dethiosulfovibrio marinus</name>
    <dbReference type="NCBI Taxonomy" id="133532"/>
    <lineage>
        <taxon>Bacteria</taxon>
        <taxon>Thermotogati</taxon>
        <taxon>Synergistota</taxon>
        <taxon>Synergistia</taxon>
        <taxon>Synergistales</taxon>
        <taxon>Dethiosulfovibrionaceae</taxon>
        <taxon>Dethiosulfovibrio</taxon>
    </lineage>
</organism>
<sequence>MRRIRSVLAALLILSFGLVIGLRLFLPWEDLGELVFLEASRELSRSGIFLQASRFDEEGVVPVFVVDRVEMEGFGGGATFGTVKVRPMPLGSILSGTPTASIELIGGAVSLPGDRGRRIGGFLEVSYGQGRITIAEIEMDGDIKASGSLSISPSNGRIVEADVTLKAPSDLDGALSMASRFMPLSRNGEGEWTLKRKGGK</sequence>
<gene>
    <name evidence="1" type="ORF">L2W38_02760</name>
</gene>
<accession>A0ABS9EKK8</accession>
<evidence type="ECO:0000313" key="1">
    <source>
        <dbReference type="EMBL" id="MCF4141739.1"/>
    </source>
</evidence>
<dbReference type="Proteomes" id="UP001200430">
    <property type="component" value="Unassembled WGS sequence"/>
</dbReference>
<dbReference type="EMBL" id="JAKGUD010000002">
    <property type="protein sequence ID" value="MCF4141739.1"/>
    <property type="molecule type" value="Genomic_DNA"/>
</dbReference>
<proteinExistence type="predicted"/>
<name>A0ABS9EKK8_9BACT</name>
<reference evidence="1 2" key="1">
    <citation type="submission" date="2022-01" db="EMBL/GenBank/DDBJ databases">
        <title>Dethiosulfovibrio faecalis sp. nov., a novel proteolytic, non-sulfur-reducing bacterium isolated from a marine aquaculture solid waste bioreactor.</title>
        <authorList>
            <person name="Grabowski S."/>
            <person name="Apolinario E."/>
            <person name="Schneider N."/>
            <person name="Marshall C.W."/>
            <person name="Sowers K.R."/>
        </authorList>
    </citation>
    <scope>NUCLEOTIDE SEQUENCE [LARGE SCALE GENOMIC DNA]</scope>
    <source>
        <strain evidence="1 2">DSM 12537</strain>
    </source>
</reference>
<protein>
    <recommendedName>
        <fullName evidence="3">Type II secretion system protein GspN</fullName>
    </recommendedName>
</protein>
<dbReference type="RefSeq" id="WP_236098405.1">
    <property type="nucleotide sequence ID" value="NZ_JAKGUD010000002.1"/>
</dbReference>